<keyword evidence="4" id="KW-1185">Reference proteome</keyword>
<organism evidence="3 4">
    <name type="scientific">Paeniroseomonas aquatica</name>
    <dbReference type="NCBI Taxonomy" id="373043"/>
    <lineage>
        <taxon>Bacteria</taxon>
        <taxon>Pseudomonadati</taxon>
        <taxon>Pseudomonadota</taxon>
        <taxon>Alphaproteobacteria</taxon>
        <taxon>Acetobacterales</taxon>
        <taxon>Acetobacteraceae</taxon>
        <taxon>Paeniroseomonas</taxon>
    </lineage>
</organism>
<feature type="domain" description="Rap1a immunity protein" evidence="2">
    <location>
        <begin position="36"/>
        <end position="130"/>
    </location>
</feature>
<dbReference type="Pfam" id="PF18602">
    <property type="entry name" value="Rap1a"/>
    <property type="match status" value="1"/>
</dbReference>
<proteinExistence type="predicted"/>
<feature type="signal peptide" evidence="1">
    <location>
        <begin position="1"/>
        <end position="22"/>
    </location>
</feature>
<keyword evidence="1" id="KW-0732">Signal</keyword>
<reference evidence="4" key="1">
    <citation type="journal article" date="2019" name="Int. J. Syst. Evol. Microbiol.">
        <title>The Global Catalogue of Microorganisms (GCM) 10K type strain sequencing project: providing services to taxonomists for standard genome sequencing and annotation.</title>
        <authorList>
            <consortium name="The Broad Institute Genomics Platform"/>
            <consortium name="The Broad Institute Genome Sequencing Center for Infectious Disease"/>
            <person name="Wu L."/>
            <person name="Ma J."/>
        </authorList>
    </citation>
    <scope>NUCLEOTIDE SEQUENCE [LARGE SCALE GENOMIC DNA]</scope>
    <source>
        <strain evidence="4">CECT 7131</strain>
    </source>
</reference>
<protein>
    <submittedName>
        <fullName evidence="3">Rap1a/Tai family immunity protein</fullName>
    </submittedName>
</protein>
<evidence type="ECO:0000313" key="4">
    <source>
        <dbReference type="Proteomes" id="UP001529369"/>
    </source>
</evidence>
<feature type="chain" id="PRO_5047177896" evidence="1">
    <location>
        <begin position="23"/>
        <end position="150"/>
    </location>
</feature>
<comment type="caution">
    <text evidence="3">The sequence shown here is derived from an EMBL/GenBank/DDBJ whole genome shotgun (WGS) entry which is preliminary data.</text>
</comment>
<dbReference type="RefSeq" id="WP_290317099.1">
    <property type="nucleotide sequence ID" value="NZ_JAUFPN010000143.1"/>
</dbReference>
<evidence type="ECO:0000259" key="2">
    <source>
        <dbReference type="Pfam" id="PF18602"/>
    </source>
</evidence>
<dbReference type="Proteomes" id="UP001529369">
    <property type="component" value="Unassembled WGS sequence"/>
</dbReference>
<accession>A0ABT8A676</accession>
<gene>
    <name evidence="3" type="ORF">QWZ14_13000</name>
</gene>
<evidence type="ECO:0000256" key="1">
    <source>
        <dbReference type="SAM" id="SignalP"/>
    </source>
</evidence>
<evidence type="ECO:0000313" key="3">
    <source>
        <dbReference type="EMBL" id="MDN3565282.1"/>
    </source>
</evidence>
<dbReference type="EMBL" id="JAUFPN010000143">
    <property type="protein sequence ID" value="MDN3565282.1"/>
    <property type="molecule type" value="Genomic_DNA"/>
</dbReference>
<name>A0ABT8A676_9PROT</name>
<dbReference type="InterPro" id="IPR041238">
    <property type="entry name" value="Rap1a"/>
</dbReference>
<sequence>MRTRIAAALLACGPLALAPAMAQTPAATPAVTHVQTVADLAAVCDPGWSGVPKLEAIAYCQGFLTSAGQYHTLLHPAGGTRKPLYCVPNPAPTVAEAGLAFAAWSRANPNYNAEPALDGLLRFAQSKYPCPADAAAPARRTTRPAPNAAR</sequence>